<sequence length="169" mass="18655">MAGRPLSCENDRPSQLFAQPKFSLAGLVLELGARPSRISAVWVRGSVEAQAHGLKAEPEPQIRELTPSARPLNHARRLDAALPRAHGLVESASTPHRPSESRSCQIPTPRRRPGSRDDSRKPRTWLNAAPRHNGYMSATMGSAKCIEHVARATYRCPRPRLPVSTTYRA</sequence>
<reference evidence="2" key="1">
    <citation type="submission" date="2021-01" db="EMBL/GenBank/DDBJ databases">
        <authorList>
            <person name="Kaushik A."/>
        </authorList>
    </citation>
    <scope>NUCLEOTIDE SEQUENCE</scope>
    <source>
        <strain evidence="2">AG5</strain>
    </source>
</reference>
<dbReference type="EMBL" id="CAJNJQ010002780">
    <property type="protein sequence ID" value="CAE7184987.1"/>
    <property type="molecule type" value="Genomic_DNA"/>
</dbReference>
<evidence type="ECO:0000313" key="2">
    <source>
        <dbReference type="EMBL" id="CAE7184987.1"/>
    </source>
</evidence>
<evidence type="ECO:0000256" key="1">
    <source>
        <dbReference type="SAM" id="MobiDB-lite"/>
    </source>
</evidence>
<accession>A0A8H3E3F0</accession>
<feature type="region of interest" description="Disordered" evidence="1">
    <location>
        <begin position="51"/>
        <end position="129"/>
    </location>
</feature>
<protein>
    <submittedName>
        <fullName evidence="2">Uncharacterized protein</fullName>
    </submittedName>
</protein>
<feature type="compositionally biased region" description="Polar residues" evidence="1">
    <location>
        <begin position="91"/>
        <end position="106"/>
    </location>
</feature>
<gene>
    <name evidence="2" type="ORF">RDB_LOCUS121213</name>
</gene>
<organism evidence="2 3">
    <name type="scientific">Rhizoctonia solani</name>
    <dbReference type="NCBI Taxonomy" id="456999"/>
    <lineage>
        <taxon>Eukaryota</taxon>
        <taxon>Fungi</taxon>
        <taxon>Dikarya</taxon>
        <taxon>Basidiomycota</taxon>
        <taxon>Agaricomycotina</taxon>
        <taxon>Agaricomycetes</taxon>
        <taxon>Cantharellales</taxon>
        <taxon>Ceratobasidiaceae</taxon>
        <taxon>Rhizoctonia</taxon>
    </lineage>
</organism>
<evidence type="ECO:0000313" key="3">
    <source>
        <dbReference type="Proteomes" id="UP000663827"/>
    </source>
</evidence>
<name>A0A8H3E3F0_9AGAM</name>
<comment type="caution">
    <text evidence="2">The sequence shown here is derived from an EMBL/GenBank/DDBJ whole genome shotgun (WGS) entry which is preliminary data.</text>
</comment>
<dbReference type="AlphaFoldDB" id="A0A8H3E3F0"/>
<dbReference type="Proteomes" id="UP000663827">
    <property type="component" value="Unassembled WGS sequence"/>
</dbReference>
<proteinExistence type="predicted"/>